<keyword evidence="2" id="KW-1185">Reference proteome</keyword>
<protein>
    <submittedName>
        <fullName evidence="1">Uncharacterized protein</fullName>
    </submittedName>
</protein>
<sequence length="561" mass="62349">MPLAAGFHIMAQFAEVLNQVRLVLTVALPGEVHALLEGLVEEGIISEAYRNSLNLHWLNDGIVPKFTSKPGCVELDEDLNSPGSVAQLDLNQKPMSQVRTGGSKSLASDHNVEQTEPISLIKEPNNTRLNLGKNKWLQHENLQRNQEEMQELLEEVLMDLSCLNQDPLSLLSVYDCTLRSSDEKAELLSGASTEHSCDNESINKGNEESEEVWLQQVEESARRIAVPLWQNWDRGRGMLQTLLPCVPNGCSISDRMMPEGEAQSAILDMKEEMELAAACSSLDACVGDFECEELSFACDTDAGRSEREALHFSTLDGVAVFNTDDSRVLAATRDASPVEACKATEARYITQMLEGQFDVLCPVGKMADKVDDLFCFTADAPYQQCGTRSGLSENTFRDLLHSDVPEDSRTVLQDTSLYSLTEGLKDYLEDAEMYIVGLDRELQEKTDLHCGAFQSPPLLLLSRTESLPSVDLLICQAFYFGERLVGMVEHTFSFFLCQQAADRKGGEKEGKTCGKCRRVRESNPRQPRQGLKASKCGSHYPLRHHSTPLSHVFNRVIKPGH</sequence>
<comment type="caution">
    <text evidence="1">The sequence shown here is derived from an EMBL/GenBank/DDBJ whole genome shotgun (WGS) entry which is preliminary data.</text>
</comment>
<evidence type="ECO:0000313" key="1">
    <source>
        <dbReference type="EMBL" id="PWA33286.1"/>
    </source>
</evidence>
<dbReference type="EMBL" id="NHOQ01000074">
    <property type="protein sequence ID" value="PWA33286.1"/>
    <property type="molecule type" value="Genomic_DNA"/>
</dbReference>
<name>A0A315WCS0_GAMAF</name>
<proteinExistence type="predicted"/>
<organism evidence="1 2">
    <name type="scientific">Gambusia affinis</name>
    <name type="common">Western mosquitofish</name>
    <name type="synonym">Heterandria affinis</name>
    <dbReference type="NCBI Taxonomy" id="33528"/>
    <lineage>
        <taxon>Eukaryota</taxon>
        <taxon>Metazoa</taxon>
        <taxon>Chordata</taxon>
        <taxon>Craniata</taxon>
        <taxon>Vertebrata</taxon>
        <taxon>Euteleostomi</taxon>
        <taxon>Actinopterygii</taxon>
        <taxon>Neopterygii</taxon>
        <taxon>Teleostei</taxon>
        <taxon>Neoteleostei</taxon>
        <taxon>Acanthomorphata</taxon>
        <taxon>Ovalentaria</taxon>
        <taxon>Atherinomorphae</taxon>
        <taxon>Cyprinodontiformes</taxon>
        <taxon>Poeciliidae</taxon>
        <taxon>Poeciliinae</taxon>
        <taxon>Gambusia</taxon>
    </lineage>
</organism>
<dbReference type="AlphaFoldDB" id="A0A315WCS0"/>
<dbReference type="Proteomes" id="UP000250572">
    <property type="component" value="Unassembled WGS sequence"/>
</dbReference>
<gene>
    <name evidence="1" type="ORF">CCH79_00013627</name>
</gene>
<reference evidence="1 2" key="1">
    <citation type="journal article" date="2018" name="G3 (Bethesda)">
        <title>A High-Quality Reference Genome for the Invasive Mosquitofish Gambusia affinis Using a Chicago Library.</title>
        <authorList>
            <person name="Hoffberg S.L."/>
            <person name="Troendle N.J."/>
            <person name="Glenn T.C."/>
            <person name="Mahmud O."/>
            <person name="Louha S."/>
            <person name="Chalopin D."/>
            <person name="Bennetzen J.L."/>
            <person name="Mauricio R."/>
        </authorList>
    </citation>
    <scope>NUCLEOTIDE SEQUENCE [LARGE SCALE GENOMIC DNA]</scope>
    <source>
        <strain evidence="1">NE01/NJP1002.9</strain>
        <tissue evidence="1">Muscle</tissue>
    </source>
</reference>
<evidence type="ECO:0000313" key="2">
    <source>
        <dbReference type="Proteomes" id="UP000250572"/>
    </source>
</evidence>
<accession>A0A315WCS0</accession>